<organism evidence="2 3">
    <name type="scientific">Oryza meyeriana var. granulata</name>
    <dbReference type="NCBI Taxonomy" id="110450"/>
    <lineage>
        <taxon>Eukaryota</taxon>
        <taxon>Viridiplantae</taxon>
        <taxon>Streptophyta</taxon>
        <taxon>Embryophyta</taxon>
        <taxon>Tracheophyta</taxon>
        <taxon>Spermatophyta</taxon>
        <taxon>Magnoliopsida</taxon>
        <taxon>Liliopsida</taxon>
        <taxon>Poales</taxon>
        <taxon>Poaceae</taxon>
        <taxon>BOP clade</taxon>
        <taxon>Oryzoideae</taxon>
        <taxon>Oryzeae</taxon>
        <taxon>Oryzinae</taxon>
        <taxon>Oryza</taxon>
        <taxon>Oryza meyeriana</taxon>
    </lineage>
</organism>
<dbReference type="EMBL" id="SPHZ02000008">
    <property type="protein sequence ID" value="KAF0904179.1"/>
    <property type="molecule type" value="Genomic_DNA"/>
</dbReference>
<name>A0A6G1CVT8_9ORYZ</name>
<dbReference type="Pfam" id="PF03478">
    <property type="entry name" value="Beta-prop_KIB1-4"/>
    <property type="match status" value="1"/>
</dbReference>
<proteinExistence type="predicted"/>
<dbReference type="AlphaFoldDB" id="A0A6G1CVT8"/>
<feature type="domain" description="KIB1-4 beta-propeller" evidence="1">
    <location>
        <begin position="45"/>
        <end position="91"/>
    </location>
</feature>
<gene>
    <name evidence="2" type="ORF">E2562_032558</name>
</gene>
<dbReference type="InterPro" id="IPR005174">
    <property type="entry name" value="KIB1-4_b-propeller"/>
</dbReference>
<sequence length="92" mass="9966">MSMGLPVGDLGAWWCEVRKVLALECKRAAIIYFFVAYIPLVLHHPAPGAHAHRRWLGTAHGSLATTDDDATLHLVNPVTGQQISSLPPVTTV</sequence>
<keyword evidence="3" id="KW-1185">Reference proteome</keyword>
<evidence type="ECO:0000313" key="2">
    <source>
        <dbReference type="EMBL" id="KAF0904179.1"/>
    </source>
</evidence>
<evidence type="ECO:0000313" key="3">
    <source>
        <dbReference type="Proteomes" id="UP000479710"/>
    </source>
</evidence>
<comment type="caution">
    <text evidence="2">The sequence shown here is derived from an EMBL/GenBank/DDBJ whole genome shotgun (WGS) entry which is preliminary data.</text>
</comment>
<accession>A0A6G1CVT8</accession>
<reference evidence="2 3" key="1">
    <citation type="submission" date="2019-11" db="EMBL/GenBank/DDBJ databases">
        <title>Whole genome sequence of Oryza granulata.</title>
        <authorList>
            <person name="Li W."/>
        </authorList>
    </citation>
    <scope>NUCLEOTIDE SEQUENCE [LARGE SCALE GENOMIC DNA]</scope>
    <source>
        <strain evidence="3">cv. Menghai</strain>
        <tissue evidence="2">Leaf</tissue>
    </source>
</reference>
<dbReference type="Proteomes" id="UP000479710">
    <property type="component" value="Unassembled WGS sequence"/>
</dbReference>
<evidence type="ECO:0000259" key="1">
    <source>
        <dbReference type="Pfam" id="PF03478"/>
    </source>
</evidence>
<protein>
    <recommendedName>
        <fullName evidence="1">KIB1-4 beta-propeller domain-containing protein</fullName>
    </recommendedName>
</protein>